<reference evidence="1 2" key="1">
    <citation type="submission" date="2020-08" db="EMBL/GenBank/DDBJ databases">
        <title>Genomic Encyclopedia of Type Strains, Phase IV (KMG-V): Genome sequencing to study the core and pangenomes of soil and plant-associated prokaryotes.</title>
        <authorList>
            <person name="Whitman W."/>
        </authorList>
    </citation>
    <scope>NUCLEOTIDE SEQUENCE [LARGE SCALE GENOMIC DNA]</scope>
    <source>
        <strain evidence="1 2">SEMIA 4084</strain>
    </source>
</reference>
<dbReference type="AlphaFoldDB" id="A0A7W8UJZ9"/>
<accession>A0A7W8UJZ9</accession>
<evidence type="ECO:0000313" key="1">
    <source>
        <dbReference type="EMBL" id="MBB5539610.1"/>
    </source>
</evidence>
<comment type="caution">
    <text evidence="1">The sequence shown here is derived from an EMBL/GenBank/DDBJ whole genome shotgun (WGS) entry which is preliminary data.</text>
</comment>
<proteinExistence type="predicted"/>
<keyword evidence="2" id="KW-1185">Reference proteome</keyword>
<evidence type="ECO:0000313" key="2">
    <source>
        <dbReference type="Proteomes" id="UP000585507"/>
    </source>
</evidence>
<dbReference type="RefSeq" id="WP_018327303.1">
    <property type="nucleotide sequence ID" value="NZ_JACHBK010000022.1"/>
</dbReference>
<protein>
    <submittedName>
        <fullName evidence="1">Uncharacterized protein</fullName>
    </submittedName>
</protein>
<gene>
    <name evidence="1" type="ORF">GGD55_006360</name>
</gene>
<organism evidence="1 2">
    <name type="scientific">Rhizobium giardinii</name>
    <dbReference type="NCBI Taxonomy" id="56731"/>
    <lineage>
        <taxon>Bacteria</taxon>
        <taxon>Pseudomonadati</taxon>
        <taxon>Pseudomonadota</taxon>
        <taxon>Alphaproteobacteria</taxon>
        <taxon>Hyphomicrobiales</taxon>
        <taxon>Rhizobiaceae</taxon>
        <taxon>Rhizobium/Agrobacterium group</taxon>
        <taxon>Rhizobium</taxon>
    </lineage>
</organism>
<name>A0A7W8UJZ9_9HYPH</name>
<dbReference type="Proteomes" id="UP000585507">
    <property type="component" value="Unassembled WGS sequence"/>
</dbReference>
<dbReference type="EMBL" id="JACHBK010000022">
    <property type="protein sequence ID" value="MBB5539610.1"/>
    <property type="molecule type" value="Genomic_DNA"/>
</dbReference>
<sequence>MFQWTRSCSYDEEQKRRFHSIARSRHKKLAAELALSVGTSHICSNKAGIAVSGEITLHHEQV</sequence>